<feature type="region of interest" description="Disordered" evidence="4">
    <location>
        <begin position="31"/>
        <end position="50"/>
    </location>
</feature>
<reference evidence="7" key="1">
    <citation type="submission" date="2021-03" db="EMBL/GenBank/DDBJ databases">
        <authorList>
            <person name="Kanchanasin P."/>
            <person name="Saeng-In P."/>
            <person name="Phongsopitanun W."/>
            <person name="Yuki M."/>
            <person name="Kudo T."/>
            <person name="Ohkuma M."/>
            <person name="Tanasupawat S."/>
        </authorList>
    </citation>
    <scope>NUCLEOTIDE SEQUENCE</scope>
    <source>
        <strain evidence="7">GKU 128</strain>
    </source>
</reference>
<dbReference type="Pfam" id="PF08386">
    <property type="entry name" value="Abhydrolase_4"/>
    <property type="match status" value="1"/>
</dbReference>
<dbReference type="InterPro" id="IPR051601">
    <property type="entry name" value="Serine_prot/Carboxylest_S33"/>
</dbReference>
<evidence type="ECO:0000313" key="8">
    <source>
        <dbReference type="Proteomes" id="UP000669179"/>
    </source>
</evidence>
<dbReference type="Proteomes" id="UP000669179">
    <property type="component" value="Unassembled WGS sequence"/>
</dbReference>
<dbReference type="EMBL" id="JAGEOJ010000044">
    <property type="protein sequence ID" value="MBO2455838.1"/>
    <property type="molecule type" value="Genomic_DNA"/>
</dbReference>
<comment type="caution">
    <text evidence="7">The sequence shown here is derived from an EMBL/GenBank/DDBJ whole genome shotgun (WGS) entry which is preliminary data.</text>
</comment>
<evidence type="ECO:0000256" key="4">
    <source>
        <dbReference type="SAM" id="MobiDB-lite"/>
    </source>
</evidence>
<proteinExistence type="inferred from homology"/>
<organism evidence="7 8">
    <name type="scientific">Actinomadura barringtoniae</name>
    <dbReference type="NCBI Taxonomy" id="1427535"/>
    <lineage>
        <taxon>Bacteria</taxon>
        <taxon>Bacillati</taxon>
        <taxon>Actinomycetota</taxon>
        <taxon>Actinomycetes</taxon>
        <taxon>Streptosporangiales</taxon>
        <taxon>Thermomonosporaceae</taxon>
        <taxon>Actinomadura</taxon>
    </lineage>
</organism>
<keyword evidence="2 5" id="KW-0732">Signal</keyword>
<accession>A0A939PT59</accession>
<dbReference type="PANTHER" id="PTHR43248">
    <property type="entry name" value="2-SUCCINYL-6-HYDROXY-2,4-CYCLOHEXADIENE-1-CARBOXYLATE SYNTHASE"/>
    <property type="match status" value="1"/>
</dbReference>
<dbReference type="InterPro" id="IPR029058">
    <property type="entry name" value="AB_hydrolase_fold"/>
</dbReference>
<comment type="similarity">
    <text evidence="1">Belongs to the peptidase S33 family.</text>
</comment>
<dbReference type="PANTHER" id="PTHR43248:SF29">
    <property type="entry name" value="TRIPEPTIDYL AMINOPEPTIDASE"/>
    <property type="match status" value="1"/>
</dbReference>
<feature type="compositionally biased region" description="Polar residues" evidence="4">
    <location>
        <begin position="31"/>
        <end position="40"/>
    </location>
</feature>
<keyword evidence="3 7" id="KW-0378">Hydrolase</keyword>
<keyword evidence="8" id="KW-1185">Reference proteome</keyword>
<gene>
    <name evidence="7" type="ORF">J4573_52800</name>
</gene>
<evidence type="ECO:0000256" key="3">
    <source>
        <dbReference type="ARBA" id="ARBA00022801"/>
    </source>
</evidence>
<dbReference type="Gene3D" id="3.40.50.1820">
    <property type="entry name" value="alpha/beta hydrolase"/>
    <property type="match status" value="1"/>
</dbReference>
<evidence type="ECO:0000259" key="6">
    <source>
        <dbReference type="Pfam" id="PF08386"/>
    </source>
</evidence>
<evidence type="ECO:0000313" key="7">
    <source>
        <dbReference type="EMBL" id="MBO2455838.1"/>
    </source>
</evidence>
<evidence type="ECO:0000256" key="1">
    <source>
        <dbReference type="ARBA" id="ARBA00010088"/>
    </source>
</evidence>
<dbReference type="GO" id="GO:0016787">
    <property type="term" value="F:hydrolase activity"/>
    <property type="evidence" value="ECO:0007669"/>
    <property type="project" value="UniProtKB-KW"/>
</dbReference>
<dbReference type="RefSeq" id="WP_208264078.1">
    <property type="nucleotide sequence ID" value="NZ_JAGEOJ010000044.1"/>
</dbReference>
<feature type="signal peptide" evidence="5">
    <location>
        <begin position="1"/>
        <end position="21"/>
    </location>
</feature>
<evidence type="ECO:0000256" key="2">
    <source>
        <dbReference type="ARBA" id="ARBA00022729"/>
    </source>
</evidence>
<protein>
    <submittedName>
        <fullName evidence="7">Alpha/beta fold hydrolase</fullName>
    </submittedName>
</protein>
<feature type="domain" description="Peptidase S33 tripeptidyl aminopeptidase-like C-terminal" evidence="6">
    <location>
        <begin position="419"/>
        <end position="514"/>
    </location>
</feature>
<dbReference type="PROSITE" id="PS51257">
    <property type="entry name" value="PROKAR_LIPOPROTEIN"/>
    <property type="match status" value="1"/>
</dbReference>
<feature type="chain" id="PRO_5039239819" evidence="5">
    <location>
        <begin position="22"/>
        <end position="520"/>
    </location>
</feature>
<dbReference type="InterPro" id="IPR013595">
    <property type="entry name" value="Pept_S33_TAP-like_C"/>
</dbReference>
<dbReference type="AlphaFoldDB" id="A0A939PT59"/>
<sequence length="520" mass="55016">MGRRSPLGLGLSLAASLAALAMLTGCVTVTGSPTVTNRDSNGGARPGAPSIDAAAITQRFHGRHLRWRGCSGHPGFQCTTIKVPLDYTRPSGPTLKLAVNRLRATDREHRIGSLITNPGGPGGSGLDYAYGAKKSIDAKVRARYDVIGIDPRGVGQSSPVKCLTDKELDRYYAIDFTPDNAREKAALRAANRRFAQACQRRSGKILPYIGSDNAARDMDIARAVLGDKKLNYLGVSYGTELGQVYAAEYPATTGRLVLDSVVDASAVNDGNDTTQAAAVQRTFDAFLADCVKRSDCPLGRSKTGAAKKVAALLKQLDKKPMRTTAGRPATQTDAQTAMLAATYTKAAWRDLRLTFKYALHGDGRGFRIIADGYNGRSRSGHYDPMQPANIAINCLGTPAAVRTSTADDAYAAKVAKVAPFFGGVYAATPCTSWTAPPTKSTAPITAKGAAPMLLLNNTGDNATPIEWAHDVIGRLRNRSVLVTNDGVGHGVYGRGPCVGKAVDTYLLAGTLPSRLSCEDA</sequence>
<name>A0A939PT59_9ACTN</name>
<evidence type="ECO:0000256" key="5">
    <source>
        <dbReference type="SAM" id="SignalP"/>
    </source>
</evidence>
<dbReference type="SUPFAM" id="SSF53474">
    <property type="entry name" value="alpha/beta-Hydrolases"/>
    <property type="match status" value="1"/>
</dbReference>